<dbReference type="PANTHER" id="PTHR47957">
    <property type="entry name" value="ATP-DEPENDENT HELICASE HRQ1"/>
    <property type="match status" value="1"/>
</dbReference>
<protein>
    <submittedName>
        <fullName evidence="5">DEAD/DEAH box helicase</fullName>
    </submittedName>
</protein>
<evidence type="ECO:0000256" key="2">
    <source>
        <dbReference type="ARBA" id="ARBA00022840"/>
    </source>
</evidence>
<dbReference type="InterPro" id="IPR018973">
    <property type="entry name" value="MZB"/>
</dbReference>
<proteinExistence type="predicted"/>
<dbReference type="GO" id="GO:0006289">
    <property type="term" value="P:nucleotide-excision repair"/>
    <property type="evidence" value="ECO:0007669"/>
    <property type="project" value="TreeGrafter"/>
</dbReference>
<dbReference type="InterPro" id="IPR027417">
    <property type="entry name" value="P-loop_NTPase"/>
</dbReference>
<dbReference type="Pfam" id="PF00271">
    <property type="entry name" value="Helicase_C"/>
    <property type="match status" value="1"/>
</dbReference>
<accession>A0A7C4XZC5</accession>
<sequence length="746" mass="84712">MIEEILNTIKQHENYKGQIVKIYELNGVDYKRCEVPSFIDERVRKALERLGIFSLYTHQVEAIEALKNGFNVILTSSTASGKTLAFNIPVLDALYRNKKATALYLYPTKALAQDQLEKLKLFSEFPIGTYDGDTPQDERIYLRNKGRIIIANPDILHVGLLPNHLLFGRFLSNLKFIVIDEAHYYSGVLGSHFAMVMRRLRRILSYYGSFPQFFLSSATLENPEEFSFKLVGEHFKWIKGPALSPFKKLFVIFNPAIVNETLNIRKSTLSEAIWIVETLLNQGKNVIVFEKSRKGVEILSKQLKERIGNTFEISPYRAGYTVTLRREIEKRIKSGQVRCVVSTNALELGIDIGELDATVIVGYPGTLSSLFQQSGRSGRVKESITFFIVSSNPLDQYFTKDPEYLFSNKFESISIDLDNPYIIKPHLACAAYEVPLSPDIDSEYFGNYFGNGVKELESNGTIVKKSEHFFLNSKTSIASQFSLRSTGEEHIRLIDMETGKTIEKMSKKRALEEAFPSAVYLHLTETYVVKKMDLENGVIYLKKEQTDFYTDALAIETIWIEKTIREKQLRHINVYFGEVVVEEVIRGFVKKQFFTDRKIETCPLDLPKIEFKTKAMWFTIEDSIVNKIKSVEDLPGSIHALEHALVGMLPIIVQCDRKDIGGVSHPKHPDTNLTSIFLYDGVEGGIGITEKAFERVEDLLNITFKSISLCPCKEGCPSCIYSPKCGNENKPLSKNGSILLLKEILS</sequence>
<dbReference type="SMART" id="SM00490">
    <property type="entry name" value="HELICc"/>
    <property type="match status" value="1"/>
</dbReference>
<dbReference type="PROSITE" id="PS51194">
    <property type="entry name" value="HELICASE_CTER"/>
    <property type="match status" value="1"/>
</dbReference>
<keyword evidence="5" id="KW-0347">Helicase</keyword>
<keyword evidence="1" id="KW-0547">Nucleotide-binding</keyword>
<dbReference type="InterPro" id="IPR011545">
    <property type="entry name" value="DEAD/DEAH_box_helicase_dom"/>
</dbReference>
<dbReference type="CDD" id="cd17923">
    <property type="entry name" value="DEXHc_Hrq1-like"/>
    <property type="match status" value="1"/>
</dbReference>
<feature type="domain" description="Helicase ATP-binding" evidence="3">
    <location>
        <begin position="63"/>
        <end position="238"/>
    </location>
</feature>
<dbReference type="Pfam" id="PF22982">
    <property type="entry name" value="WHD_HRQ1"/>
    <property type="match status" value="1"/>
</dbReference>
<dbReference type="Pfam" id="PF00270">
    <property type="entry name" value="DEAD"/>
    <property type="match status" value="1"/>
</dbReference>
<dbReference type="CDD" id="cd18797">
    <property type="entry name" value="SF2_C_Hrq"/>
    <property type="match status" value="1"/>
</dbReference>
<keyword evidence="5" id="KW-0378">Hydrolase</keyword>
<dbReference type="EMBL" id="DTHV01000147">
    <property type="protein sequence ID" value="HGW60759.1"/>
    <property type="molecule type" value="Genomic_DNA"/>
</dbReference>
<dbReference type="GO" id="GO:0003676">
    <property type="term" value="F:nucleic acid binding"/>
    <property type="evidence" value="ECO:0007669"/>
    <property type="project" value="InterPro"/>
</dbReference>
<dbReference type="GO" id="GO:0036297">
    <property type="term" value="P:interstrand cross-link repair"/>
    <property type="evidence" value="ECO:0007669"/>
    <property type="project" value="TreeGrafter"/>
</dbReference>
<feature type="domain" description="Helicase C-terminal" evidence="4">
    <location>
        <begin position="268"/>
        <end position="421"/>
    </location>
</feature>
<dbReference type="GO" id="GO:0005524">
    <property type="term" value="F:ATP binding"/>
    <property type="evidence" value="ECO:0007669"/>
    <property type="project" value="UniProtKB-KW"/>
</dbReference>
<dbReference type="PANTHER" id="PTHR47957:SF3">
    <property type="entry name" value="ATP-DEPENDENT HELICASE HRQ1"/>
    <property type="match status" value="1"/>
</dbReference>
<dbReference type="InterPro" id="IPR014001">
    <property type="entry name" value="Helicase_ATP-bd"/>
</dbReference>
<evidence type="ECO:0000313" key="5">
    <source>
        <dbReference type="EMBL" id="HGW60759.1"/>
    </source>
</evidence>
<dbReference type="AlphaFoldDB" id="A0A7C4XZC5"/>
<keyword evidence="2" id="KW-0067">ATP-binding</keyword>
<evidence type="ECO:0000259" key="4">
    <source>
        <dbReference type="PROSITE" id="PS51194"/>
    </source>
</evidence>
<name>A0A7C4XZC5_9BACT</name>
<reference evidence="5" key="1">
    <citation type="journal article" date="2020" name="mSystems">
        <title>Genome- and Community-Level Interaction Insights into Carbon Utilization and Element Cycling Functions of Hydrothermarchaeota in Hydrothermal Sediment.</title>
        <authorList>
            <person name="Zhou Z."/>
            <person name="Liu Y."/>
            <person name="Xu W."/>
            <person name="Pan J."/>
            <person name="Luo Z.H."/>
            <person name="Li M."/>
        </authorList>
    </citation>
    <scope>NUCLEOTIDE SEQUENCE [LARGE SCALE GENOMIC DNA]</scope>
    <source>
        <strain evidence="5">SpSt-794</strain>
    </source>
</reference>
<dbReference type="InterPro" id="IPR055227">
    <property type="entry name" value="HRQ1_WHD"/>
</dbReference>
<dbReference type="SMART" id="SM00487">
    <property type="entry name" value="DEXDc"/>
    <property type="match status" value="1"/>
</dbReference>
<dbReference type="Pfam" id="PF09369">
    <property type="entry name" value="MZB"/>
    <property type="match status" value="1"/>
</dbReference>
<dbReference type="GO" id="GO:0043138">
    <property type="term" value="F:3'-5' DNA helicase activity"/>
    <property type="evidence" value="ECO:0007669"/>
    <property type="project" value="TreeGrafter"/>
</dbReference>
<evidence type="ECO:0000256" key="1">
    <source>
        <dbReference type="ARBA" id="ARBA00022741"/>
    </source>
</evidence>
<dbReference type="SUPFAM" id="SSF52540">
    <property type="entry name" value="P-loop containing nucleoside triphosphate hydrolases"/>
    <property type="match status" value="1"/>
</dbReference>
<dbReference type="Gene3D" id="3.40.50.300">
    <property type="entry name" value="P-loop containing nucleotide triphosphate hydrolases"/>
    <property type="match status" value="2"/>
</dbReference>
<evidence type="ECO:0000259" key="3">
    <source>
        <dbReference type="PROSITE" id="PS51192"/>
    </source>
</evidence>
<organism evidence="5">
    <name type="scientific">Caldisericum exile</name>
    <dbReference type="NCBI Taxonomy" id="693075"/>
    <lineage>
        <taxon>Bacteria</taxon>
        <taxon>Pseudomonadati</taxon>
        <taxon>Caldisericota/Cryosericota group</taxon>
        <taxon>Caldisericota</taxon>
        <taxon>Caldisericia</taxon>
        <taxon>Caldisericales</taxon>
        <taxon>Caldisericaceae</taxon>
        <taxon>Caldisericum</taxon>
    </lineage>
</organism>
<dbReference type="PROSITE" id="PS51192">
    <property type="entry name" value="HELICASE_ATP_BIND_1"/>
    <property type="match status" value="1"/>
</dbReference>
<gene>
    <name evidence="5" type="ORF">ENV82_04955</name>
</gene>
<comment type="caution">
    <text evidence="5">The sequence shown here is derived from an EMBL/GenBank/DDBJ whole genome shotgun (WGS) entry which is preliminary data.</text>
</comment>
<dbReference type="InterPro" id="IPR001650">
    <property type="entry name" value="Helicase_C-like"/>
</dbReference>